<keyword evidence="12" id="KW-1185">Reference proteome</keyword>
<reference evidence="11 12" key="1">
    <citation type="journal article" date="2016" name="Mol. Biol. Evol.">
        <title>Genome-Wide Survey of Gut Fungi (Harpellales) Reveals the First Horizontally Transferred Ubiquitin Gene from a Mosquito Host.</title>
        <authorList>
            <person name="Wang Y."/>
            <person name="White M.M."/>
            <person name="Kvist S."/>
            <person name="Moncalvo J.M."/>
        </authorList>
    </citation>
    <scope>NUCLEOTIDE SEQUENCE [LARGE SCALE GENOMIC DNA]</scope>
    <source>
        <strain evidence="11 12">ALG-7-W6</strain>
    </source>
</reference>
<feature type="binding site" evidence="8">
    <location>
        <position position="776"/>
    </location>
    <ligand>
        <name>ATP</name>
        <dbReference type="ChEBI" id="CHEBI:30616"/>
    </ligand>
</feature>
<feature type="compositionally biased region" description="Polar residues" evidence="9">
    <location>
        <begin position="1"/>
        <end position="21"/>
    </location>
</feature>
<dbReference type="EMBL" id="LSSL01002087">
    <property type="protein sequence ID" value="OLY81906.1"/>
    <property type="molecule type" value="Genomic_DNA"/>
</dbReference>
<dbReference type="FunFam" id="1.10.510.10:FF:000380">
    <property type="entry name" value="Serine/threonine-protein kinase ppk15"/>
    <property type="match status" value="1"/>
</dbReference>
<feature type="region of interest" description="Disordered" evidence="9">
    <location>
        <begin position="1258"/>
        <end position="1291"/>
    </location>
</feature>
<evidence type="ECO:0000256" key="9">
    <source>
        <dbReference type="SAM" id="MobiDB-lite"/>
    </source>
</evidence>
<feature type="compositionally biased region" description="Polar residues" evidence="9">
    <location>
        <begin position="1902"/>
        <end position="1912"/>
    </location>
</feature>
<dbReference type="GO" id="GO:0005524">
    <property type="term" value="F:ATP binding"/>
    <property type="evidence" value="ECO:0007669"/>
    <property type="project" value="UniProtKB-UniRule"/>
</dbReference>
<dbReference type="InterPro" id="IPR050494">
    <property type="entry name" value="Ser_Thr_dual-spec_kinase"/>
</dbReference>
<dbReference type="STRING" id="133383.A0A1R0GYE1"/>
<dbReference type="OrthoDB" id="9332038at2759"/>
<dbReference type="InterPro" id="IPR000719">
    <property type="entry name" value="Prot_kinase_dom"/>
</dbReference>
<evidence type="ECO:0000256" key="6">
    <source>
        <dbReference type="ARBA" id="ARBA00022777"/>
    </source>
</evidence>
<evidence type="ECO:0000256" key="4">
    <source>
        <dbReference type="ARBA" id="ARBA00022679"/>
    </source>
</evidence>
<evidence type="ECO:0000256" key="2">
    <source>
        <dbReference type="ARBA" id="ARBA00022527"/>
    </source>
</evidence>
<feature type="compositionally biased region" description="Polar residues" evidence="9">
    <location>
        <begin position="1268"/>
        <end position="1284"/>
    </location>
</feature>
<feature type="compositionally biased region" description="Polar residues" evidence="9">
    <location>
        <begin position="1513"/>
        <end position="1526"/>
    </location>
</feature>
<evidence type="ECO:0000256" key="1">
    <source>
        <dbReference type="ARBA" id="ARBA00008867"/>
    </source>
</evidence>
<evidence type="ECO:0000256" key="7">
    <source>
        <dbReference type="ARBA" id="ARBA00022840"/>
    </source>
</evidence>
<keyword evidence="4" id="KW-0808">Transferase</keyword>
<dbReference type="GO" id="GO:0005737">
    <property type="term" value="C:cytoplasm"/>
    <property type="evidence" value="ECO:0007669"/>
    <property type="project" value="TreeGrafter"/>
</dbReference>
<evidence type="ECO:0000256" key="3">
    <source>
        <dbReference type="ARBA" id="ARBA00022553"/>
    </source>
</evidence>
<keyword evidence="3" id="KW-0597">Phosphoprotein</keyword>
<feature type="compositionally biased region" description="Low complexity" evidence="9">
    <location>
        <begin position="1884"/>
        <end position="1895"/>
    </location>
</feature>
<dbReference type="PROSITE" id="PS00107">
    <property type="entry name" value="PROTEIN_KINASE_ATP"/>
    <property type="match status" value="1"/>
</dbReference>
<keyword evidence="5 8" id="KW-0547">Nucleotide-binding</keyword>
<dbReference type="InterPro" id="IPR008271">
    <property type="entry name" value="Ser/Thr_kinase_AS"/>
</dbReference>
<comment type="caution">
    <text evidence="11">The sequence shown here is derived from an EMBL/GenBank/DDBJ whole genome shotgun (WGS) entry which is preliminary data.</text>
</comment>
<dbReference type="PROSITE" id="PS00108">
    <property type="entry name" value="PROTEIN_KINASE_ST"/>
    <property type="match status" value="1"/>
</dbReference>
<feature type="region of interest" description="Disordered" evidence="9">
    <location>
        <begin position="1513"/>
        <end position="1535"/>
    </location>
</feature>
<dbReference type="PROSITE" id="PS50011">
    <property type="entry name" value="PROTEIN_KINASE_DOM"/>
    <property type="match status" value="1"/>
</dbReference>
<dbReference type="Proteomes" id="UP000187455">
    <property type="component" value="Unassembled WGS sequence"/>
</dbReference>
<feature type="compositionally biased region" description="Low complexity" evidence="9">
    <location>
        <begin position="1258"/>
        <end position="1267"/>
    </location>
</feature>
<keyword evidence="6 11" id="KW-0418">Kinase</keyword>
<feature type="region of interest" description="Disordered" evidence="9">
    <location>
        <begin position="1"/>
        <end position="22"/>
    </location>
</feature>
<proteinExistence type="inferred from homology"/>
<protein>
    <submittedName>
        <fullName evidence="11">Serine/threonine-protein kinase ppk15</fullName>
    </submittedName>
</protein>
<accession>A0A1R0GYE1</accession>
<dbReference type="GO" id="GO:0005634">
    <property type="term" value="C:nucleus"/>
    <property type="evidence" value="ECO:0007669"/>
    <property type="project" value="TreeGrafter"/>
</dbReference>
<dbReference type="PANTHER" id="PTHR24058">
    <property type="entry name" value="DUAL SPECIFICITY PROTEIN KINASE"/>
    <property type="match status" value="1"/>
</dbReference>
<keyword evidence="2" id="KW-0723">Serine/threonine-protein kinase</keyword>
<evidence type="ECO:0000313" key="12">
    <source>
        <dbReference type="Proteomes" id="UP000187455"/>
    </source>
</evidence>
<name>A0A1R0GYE1_9FUNG</name>
<dbReference type="InterPro" id="IPR011009">
    <property type="entry name" value="Kinase-like_dom_sf"/>
</dbReference>
<dbReference type="SUPFAM" id="SSF56112">
    <property type="entry name" value="Protein kinase-like (PK-like)"/>
    <property type="match status" value="1"/>
</dbReference>
<feature type="region of interest" description="Disordered" evidence="9">
    <location>
        <begin position="1869"/>
        <end position="1917"/>
    </location>
</feature>
<dbReference type="GO" id="GO:0004674">
    <property type="term" value="F:protein serine/threonine kinase activity"/>
    <property type="evidence" value="ECO:0007669"/>
    <property type="project" value="UniProtKB-KW"/>
</dbReference>
<sequence length="2061" mass="233290">MEHFQNSNAPKPNFPSSNSNEIHNDFHFQDFRKNSDFENYRIDATSMTLDLNSNNQFDPQFHKKNFENIILKDNSGRFNSSLNDISQKGFTFNPDIIHNVHSGFISSNLNFTNPGMNTTDFIPSESKNAHNSYNFNYQNSNRQNVITCPSRITNSDFDPQSRSNIGFDGSYGKSVNTVSHSEKFPFGYASNNSISELNRDSLSVEKDVLTHNNQLQNKNSGNWSIFQNISSNQKVDTSFRNNTTFLDHSIPISRNYKDSFESNYKFKTNKLSPSFDSRSQNLSNRSSYISANNHLKNLDSNSFISSIPLLDQYKNGSGYADDNFLSPRIHTRNNSSYNNFNSLETAKNFNQLGSINFSSNSNFPEAGSNLNYIPISSNSNNSFPLNSNIDNHYISHSMNNDYTQNVPKIDKIAGVSNPHSKHSIKQNVYDFKDSRVDFIDCLPSNQVNETNCTQYLSHNSNINDLKSNQKNINFQNLNPSFIYPLKSNYSQNSYSNQLEFTDNPIYNSNQINSGSKLSKGSYTLPVDLNINSYNYIPSVLEMNNPSSSNENFNLVTDYTSTLDNSNILPRDISLYPDYQPKFNNIPNFMRTFLNPNLLNSKNTNIGGSKTTSGMKIESEDLKTFHSYPINSNIPENILNYSHSLDYNTNPESANGSQTNFQVSNSIQPNMEFQVTDSSLLPIFNFTTNLVPFYRSIDPVFEFVPFSLPRRSLTIPKLGVLNDGYDNEHSDYIMFVNDIIGEKEGHQYVILESLGSGTFGQVAKCRHISSGKLFAVKVVKNNPAYYNQSMMEVHVLNELKNTLDPSNMHHFVQIHEHFLFRNHLVIVNELLSMNVYEMIKQNNYVGLSTKSIKMLSSQLLDSLIILKKAKIIHCDLKPENIMLKDKDSFELKVIDFGSACYEDQSVFTYIQSRFYRSPEVILGLPYNTAIDMWSFGCIVAELFLGLPIFPGTSEFNQLDRIVKLLGLPPFNMLQAGKKTNEYFKRISSKGWRIKTNEEYQKDTGRIIDPGNQLMNSDSILDLIMKYPYKESMNKQQIEIENNNRLILVDFLTKSLDINPETRLTPEEAVLHPFMNKNRFNQFQIYQDSKINPASLFNSSNFTYANINPIGYNVNSHFNNKLTSENPLRDLKGEYINNNTRSKQQTTNGMNFKIEFSHNVNLLSKNAFDQSSKTKDIESLYPANFGQCSNVSNSILQDFSESNLSNGKFYSLNSISHSNENPSLKHSGFIPDSRDPVYNGNNYNSQILYPGANINNYNTDTNSSNNYYTQPSEASSDEQINSTGSPVSLFDGPLLSRRTETNVTLVSEKSANQSDIFVDSDMFERNSINSNKPVATDGDRMYEDRVIQDNTFLNPIIDNHFIGDSITKDQISNSIIPFMRKNYLFSSLNKEELPSNNLMIDLTNDSVPSSSNFNSSFNSQYRSHNILNQDQTSKSHDLFEAQISSSQDIINESEKALTLNPTSNFINNPDPSTQRHFFDLGNSYIGDTGAGPDSNNNEYCPEKFLQKPSYKFNSPNRNSFLYNNQSRPSLHKQGTDSDHKVLYKKQLKSPLHKTKDSVVKKSKPDFFTANILNLIKSPVKNGKTKADFEPSTTIPVKPLDNNSPVLFTECENDRESFNSFDLSPDQKDDSRNHHINLKANDLHSSEDCSDFNSTRERINKPTSLKLLSPLPSNSEKAFSYPSRPVIDCDQKELMERLKRMGKWVESSNDDIRNFSEPKKNVDYITYPPKIIPDKLSCKNDADLSSYKLCNPASDRPFSLKESRKNLVSRFSRGIIAPSPSTLPSPSSSLLNLNVFSIRKNRGKEENPIIPANQSSLDQHCRNGVFTNHKSNYNDAEVIPCVEKDYNCSSESNAIHSTPSLATNPYFFKPRLIDKPASPKNNKRHSTSSSISPDSFSSTEYPKISINSTETSPDSSGLGMARNHRKYISEDTPSHVKHSSDGNMVMEIILQKLIKSKMNLADNAKSSSGGSDRHIPLNSSIESNPLSVYDSSVNLTNTYYPEFDTNRLNPGLFPNANLESIGFVPALSDLTHSLINSRKSGSSYQKLDITQSSKSQILVDLGNF</sequence>
<comment type="similarity">
    <text evidence="1">Belongs to the protein kinase superfamily. CMGC Ser/Thr protein kinase family. MNB/DYRK subfamily.</text>
</comment>
<dbReference type="SMART" id="SM00220">
    <property type="entry name" value="S_TKc"/>
    <property type="match status" value="1"/>
</dbReference>
<organism evidence="11 12">
    <name type="scientific">Smittium mucronatum</name>
    <dbReference type="NCBI Taxonomy" id="133383"/>
    <lineage>
        <taxon>Eukaryota</taxon>
        <taxon>Fungi</taxon>
        <taxon>Fungi incertae sedis</taxon>
        <taxon>Zoopagomycota</taxon>
        <taxon>Kickxellomycotina</taxon>
        <taxon>Harpellomycetes</taxon>
        <taxon>Harpellales</taxon>
        <taxon>Legeriomycetaceae</taxon>
        <taxon>Smittium</taxon>
    </lineage>
</organism>
<gene>
    <name evidence="11" type="ORF">AYI68_g3982</name>
</gene>
<dbReference type="GO" id="GO:0004713">
    <property type="term" value="F:protein tyrosine kinase activity"/>
    <property type="evidence" value="ECO:0007669"/>
    <property type="project" value="TreeGrafter"/>
</dbReference>
<evidence type="ECO:0000256" key="5">
    <source>
        <dbReference type="ARBA" id="ARBA00022741"/>
    </source>
</evidence>
<dbReference type="Pfam" id="PF00069">
    <property type="entry name" value="Pkinase"/>
    <property type="match status" value="1"/>
</dbReference>
<keyword evidence="7 8" id="KW-0067">ATP-binding</keyword>
<evidence type="ECO:0000256" key="8">
    <source>
        <dbReference type="PROSITE-ProRule" id="PRU10141"/>
    </source>
</evidence>
<dbReference type="InterPro" id="IPR017441">
    <property type="entry name" value="Protein_kinase_ATP_BS"/>
</dbReference>
<dbReference type="Gene3D" id="1.10.510.10">
    <property type="entry name" value="Transferase(Phosphotransferase) domain 1"/>
    <property type="match status" value="1"/>
</dbReference>
<evidence type="ECO:0000313" key="11">
    <source>
        <dbReference type="EMBL" id="OLY81906.1"/>
    </source>
</evidence>
<dbReference type="Gene3D" id="3.30.200.20">
    <property type="entry name" value="Phosphorylase Kinase, domain 1"/>
    <property type="match status" value="1"/>
</dbReference>
<feature type="domain" description="Protein kinase" evidence="10">
    <location>
        <begin position="747"/>
        <end position="1073"/>
    </location>
</feature>
<evidence type="ECO:0000259" key="10">
    <source>
        <dbReference type="PROSITE" id="PS50011"/>
    </source>
</evidence>
<dbReference type="PANTHER" id="PTHR24058:SF17">
    <property type="entry name" value="HOMEODOMAIN INTERACTING PROTEIN KINASE, ISOFORM D"/>
    <property type="match status" value="1"/>
</dbReference>